<protein>
    <submittedName>
        <fullName evidence="1">Uncharacterized protein</fullName>
    </submittedName>
</protein>
<organism evidence="1 2">
    <name type="scientific">Plasmodium inui San Antonio 1</name>
    <dbReference type="NCBI Taxonomy" id="1237626"/>
    <lineage>
        <taxon>Eukaryota</taxon>
        <taxon>Sar</taxon>
        <taxon>Alveolata</taxon>
        <taxon>Apicomplexa</taxon>
        <taxon>Aconoidasida</taxon>
        <taxon>Haemosporida</taxon>
        <taxon>Plasmodiidae</taxon>
        <taxon>Plasmodium</taxon>
        <taxon>Plasmodium (Plasmodium)</taxon>
    </lineage>
</organism>
<dbReference type="AlphaFoldDB" id="W7A757"/>
<dbReference type="GeneID" id="20039965"/>
<gene>
    <name evidence="1" type="ORF">C922_04691</name>
</gene>
<keyword evidence="2" id="KW-1185">Reference proteome</keyword>
<sequence>MNTPSANILFKWNYYGHERVVNRMILLSHHYSPKKSYSSGDFTHKGKTLDTLCFCLYNRTPGDPYSSTTRTFIE</sequence>
<proteinExistence type="predicted"/>
<accession>W7A757</accession>
<dbReference type="VEuPathDB" id="PlasmoDB:C922_04691"/>
<dbReference type="RefSeq" id="XP_008818492.1">
    <property type="nucleotide sequence ID" value="XM_008820270.1"/>
</dbReference>
<reference evidence="1 2" key="1">
    <citation type="submission" date="2013-02" db="EMBL/GenBank/DDBJ databases">
        <title>The Genome Sequence of Plasmodium inui San Antonio 1.</title>
        <authorList>
            <consortium name="The Broad Institute Genome Sequencing Platform"/>
            <consortium name="The Broad Institute Genome Sequencing Center for Infectious Disease"/>
            <person name="Neafsey D."/>
            <person name="Cheeseman I."/>
            <person name="Volkman S."/>
            <person name="Adams J."/>
            <person name="Walker B."/>
            <person name="Young S.K."/>
            <person name="Zeng Q."/>
            <person name="Gargeya S."/>
            <person name="Fitzgerald M."/>
            <person name="Haas B."/>
            <person name="Abouelleil A."/>
            <person name="Alvarado L."/>
            <person name="Arachchi H.M."/>
            <person name="Berlin A.M."/>
            <person name="Chapman S.B."/>
            <person name="Dewar J."/>
            <person name="Goldberg J."/>
            <person name="Griggs A."/>
            <person name="Gujja S."/>
            <person name="Hansen M."/>
            <person name="Howarth C."/>
            <person name="Imamovic A."/>
            <person name="Larimer J."/>
            <person name="McCowan C."/>
            <person name="Murphy C."/>
            <person name="Neiman D."/>
            <person name="Pearson M."/>
            <person name="Priest M."/>
            <person name="Roberts A."/>
            <person name="Saif S."/>
            <person name="Shea T."/>
            <person name="Sisk P."/>
            <person name="Sykes S."/>
            <person name="Wortman J."/>
            <person name="Nusbaum C."/>
            <person name="Birren B."/>
        </authorList>
    </citation>
    <scope>NUCLEOTIDE SEQUENCE [LARGE SCALE GENOMIC DNA]</scope>
    <source>
        <strain evidence="1 2">San Antonio 1</strain>
    </source>
</reference>
<dbReference type="Proteomes" id="UP000030640">
    <property type="component" value="Unassembled WGS sequence"/>
</dbReference>
<dbReference type="EMBL" id="KI965486">
    <property type="protein sequence ID" value="EUD64959.1"/>
    <property type="molecule type" value="Genomic_DNA"/>
</dbReference>
<evidence type="ECO:0000313" key="1">
    <source>
        <dbReference type="EMBL" id="EUD64959.1"/>
    </source>
</evidence>
<evidence type="ECO:0000313" key="2">
    <source>
        <dbReference type="Proteomes" id="UP000030640"/>
    </source>
</evidence>
<name>W7A757_9APIC</name>